<feature type="region of interest" description="Disordered" evidence="1">
    <location>
        <begin position="63"/>
        <end position="197"/>
    </location>
</feature>
<feature type="compositionally biased region" description="Low complexity" evidence="1">
    <location>
        <begin position="380"/>
        <end position="390"/>
    </location>
</feature>
<feature type="compositionally biased region" description="Polar residues" evidence="1">
    <location>
        <begin position="448"/>
        <end position="468"/>
    </location>
</feature>
<keyword evidence="3" id="KW-1185">Reference proteome</keyword>
<feature type="compositionally biased region" description="Low complexity" evidence="1">
    <location>
        <begin position="422"/>
        <end position="432"/>
    </location>
</feature>
<organism evidence="2 3">
    <name type="scientific">Pisolithus tinctorius Marx 270</name>
    <dbReference type="NCBI Taxonomy" id="870435"/>
    <lineage>
        <taxon>Eukaryota</taxon>
        <taxon>Fungi</taxon>
        <taxon>Dikarya</taxon>
        <taxon>Basidiomycota</taxon>
        <taxon>Agaricomycotina</taxon>
        <taxon>Agaricomycetes</taxon>
        <taxon>Agaricomycetidae</taxon>
        <taxon>Boletales</taxon>
        <taxon>Sclerodermatineae</taxon>
        <taxon>Pisolithaceae</taxon>
        <taxon>Pisolithus</taxon>
    </lineage>
</organism>
<feature type="compositionally biased region" description="Low complexity" evidence="1">
    <location>
        <begin position="469"/>
        <end position="483"/>
    </location>
</feature>
<name>A0A0C3JXJ0_PISTI</name>
<reference evidence="2 3" key="1">
    <citation type="submission" date="2014-04" db="EMBL/GenBank/DDBJ databases">
        <authorList>
            <consortium name="DOE Joint Genome Institute"/>
            <person name="Kuo A."/>
            <person name="Kohler A."/>
            <person name="Costa M.D."/>
            <person name="Nagy L.G."/>
            <person name="Floudas D."/>
            <person name="Copeland A."/>
            <person name="Barry K.W."/>
            <person name="Cichocki N."/>
            <person name="Veneault-Fourrey C."/>
            <person name="LaButti K."/>
            <person name="Lindquist E.A."/>
            <person name="Lipzen A."/>
            <person name="Lundell T."/>
            <person name="Morin E."/>
            <person name="Murat C."/>
            <person name="Sun H."/>
            <person name="Tunlid A."/>
            <person name="Henrissat B."/>
            <person name="Grigoriev I.V."/>
            <person name="Hibbett D.S."/>
            <person name="Martin F."/>
            <person name="Nordberg H.P."/>
            <person name="Cantor M.N."/>
            <person name="Hua S.X."/>
        </authorList>
    </citation>
    <scope>NUCLEOTIDE SEQUENCE [LARGE SCALE GENOMIC DNA]</scope>
    <source>
        <strain evidence="2 3">Marx 270</strain>
    </source>
</reference>
<proteinExistence type="predicted"/>
<feature type="compositionally biased region" description="Basic and acidic residues" evidence="1">
    <location>
        <begin position="507"/>
        <end position="522"/>
    </location>
</feature>
<feature type="region of interest" description="Disordered" evidence="1">
    <location>
        <begin position="422"/>
        <end position="489"/>
    </location>
</feature>
<evidence type="ECO:0000256" key="1">
    <source>
        <dbReference type="SAM" id="MobiDB-lite"/>
    </source>
</evidence>
<feature type="region of interest" description="Disordered" evidence="1">
    <location>
        <begin position="501"/>
        <end position="524"/>
    </location>
</feature>
<dbReference type="OrthoDB" id="3199820at2759"/>
<feature type="compositionally biased region" description="Basic and acidic residues" evidence="1">
    <location>
        <begin position="346"/>
        <end position="359"/>
    </location>
</feature>
<dbReference type="EMBL" id="KN831945">
    <property type="protein sequence ID" value="KIO13823.1"/>
    <property type="molecule type" value="Genomic_DNA"/>
</dbReference>
<feature type="compositionally biased region" description="Polar residues" evidence="1">
    <location>
        <begin position="168"/>
        <end position="197"/>
    </location>
</feature>
<gene>
    <name evidence="2" type="ORF">M404DRAFT_445611</name>
</gene>
<sequence>MSWALESEESGCIHVTGTILPGSAALEVVFALRETKRVRKSMLSDSKSWGQVSVSSFMSYTPSSLSFQPAPVPQPEHAEPQTFSKSADFPEVYIGPPRRGPGRPEGSMSSKSRSKTKRETSVPSIGIANHQMTENVREKTEPPVSSSLGSNPNKKTKTRVRNPPTPYSYANLSPTVSQHTPQTHHAPQSQQPPRQDNGQSALLALFSALSSTTPTPDSTAANPPAQNAALLMALAQFISTNPQVLNSVPTASAAVPRSSSEKKDDINEADDGDSDIIILDSSVVDPAAFRKRATDSASKAVESYLIIQNPLASTPSGSQNATPSPMPASTPPSTQETTPASSIRTPESDSSRSYGHEPETPTSRCAPLKWNEEKTPPCSPTHVPVTPTPTRIGKRSRLDQSNDRLPSAMAYLRTSPYAGRRISGSGRDIGPGNIKLAESSPPERLPSMLSTIRKPSSSYRTSTLSNCRSPLSTASSRISTSVSKPGLQTTKSTVLRKRTLGEFMAEQEARRQDKSKKRESTRRVSGRRLWTILNDPMYAIAAYQHIAFLSFVS</sequence>
<evidence type="ECO:0000313" key="3">
    <source>
        <dbReference type="Proteomes" id="UP000054217"/>
    </source>
</evidence>
<feature type="region of interest" description="Disordered" evidence="1">
    <location>
        <begin position="312"/>
        <end position="404"/>
    </location>
</feature>
<dbReference type="HOGENOM" id="CLU_492666_0_0_1"/>
<feature type="compositionally biased region" description="Polar residues" evidence="1">
    <location>
        <begin position="335"/>
        <end position="345"/>
    </location>
</feature>
<protein>
    <submittedName>
        <fullName evidence="2">Uncharacterized protein</fullName>
    </submittedName>
</protein>
<evidence type="ECO:0000313" key="2">
    <source>
        <dbReference type="EMBL" id="KIO13823.1"/>
    </source>
</evidence>
<feature type="region of interest" description="Disordered" evidence="1">
    <location>
        <begin position="250"/>
        <end position="273"/>
    </location>
</feature>
<feature type="compositionally biased region" description="Polar residues" evidence="1">
    <location>
        <begin position="143"/>
        <end position="153"/>
    </location>
</feature>
<accession>A0A0C3JXJ0</accession>
<dbReference type="AlphaFoldDB" id="A0A0C3JXJ0"/>
<reference evidence="3" key="2">
    <citation type="submission" date="2015-01" db="EMBL/GenBank/DDBJ databases">
        <title>Evolutionary Origins and Diversification of the Mycorrhizal Mutualists.</title>
        <authorList>
            <consortium name="DOE Joint Genome Institute"/>
            <consortium name="Mycorrhizal Genomics Consortium"/>
            <person name="Kohler A."/>
            <person name="Kuo A."/>
            <person name="Nagy L.G."/>
            <person name="Floudas D."/>
            <person name="Copeland A."/>
            <person name="Barry K.W."/>
            <person name="Cichocki N."/>
            <person name="Veneault-Fourrey C."/>
            <person name="LaButti K."/>
            <person name="Lindquist E.A."/>
            <person name="Lipzen A."/>
            <person name="Lundell T."/>
            <person name="Morin E."/>
            <person name="Murat C."/>
            <person name="Riley R."/>
            <person name="Ohm R."/>
            <person name="Sun H."/>
            <person name="Tunlid A."/>
            <person name="Henrissat B."/>
            <person name="Grigoriev I.V."/>
            <person name="Hibbett D.S."/>
            <person name="Martin F."/>
        </authorList>
    </citation>
    <scope>NUCLEOTIDE SEQUENCE [LARGE SCALE GENOMIC DNA]</scope>
    <source>
        <strain evidence="3">Marx 270</strain>
    </source>
</reference>
<dbReference type="Proteomes" id="UP000054217">
    <property type="component" value="Unassembled WGS sequence"/>
</dbReference>
<dbReference type="InParanoid" id="A0A0C3JXJ0"/>